<keyword evidence="2" id="KW-0472">Membrane</keyword>
<dbReference type="AlphaFoldDB" id="A0A2L0UDG1"/>
<keyword evidence="2" id="KW-0812">Transmembrane</keyword>
<accession>A0A2L0UDG1</accession>
<gene>
    <name evidence="3" type="ORF">CVO76_06330</name>
</gene>
<evidence type="ECO:0000313" key="4">
    <source>
        <dbReference type="Proteomes" id="UP000239187"/>
    </source>
</evidence>
<organism evidence="3 4">
    <name type="scientific">Arthrobacter agilis</name>
    <dbReference type="NCBI Taxonomy" id="37921"/>
    <lineage>
        <taxon>Bacteria</taxon>
        <taxon>Bacillati</taxon>
        <taxon>Actinomycetota</taxon>
        <taxon>Actinomycetes</taxon>
        <taxon>Micrococcales</taxon>
        <taxon>Micrococcaceae</taxon>
        <taxon>Arthrobacter</taxon>
    </lineage>
</organism>
<sequence length="342" mass="35634">MSKAEDAVRTAGSQETDRPAPGAQESEISARNREALGALRALAEHQAALLEGVRVELPTRRQLRLLRSQGRAVAPTADGVSAVAVDPSVRPDAAGPAVGYGASLAVRSTEPLPGGRRDRRRQQQAQADDGARRPLADTASRGTDTRRVEDMSIEEALARRNALIEDAAAHAAGLQAAATDDPFSVDPAMLARQQALAERAAALNARARNIQQVAAQGPPQPSVPHDPTAAHNLSFVAPPEFVRLPGGTRSVLRAPSTSLIPVVIPRPERNPATGEGVSASSLDGGPTEPIGARSAFGLEPLDAMTAGLGRLRRLRYIQYSLLGVGAAALATGIMMTVSSLNG</sequence>
<evidence type="ECO:0000256" key="1">
    <source>
        <dbReference type="SAM" id="MobiDB-lite"/>
    </source>
</evidence>
<feature type="transmembrane region" description="Helical" evidence="2">
    <location>
        <begin position="319"/>
        <end position="340"/>
    </location>
</feature>
<feature type="region of interest" description="Disordered" evidence="1">
    <location>
        <begin position="1"/>
        <end position="29"/>
    </location>
</feature>
<proteinExistence type="predicted"/>
<evidence type="ECO:0000256" key="2">
    <source>
        <dbReference type="SAM" id="Phobius"/>
    </source>
</evidence>
<dbReference type="Proteomes" id="UP000239187">
    <property type="component" value="Chromosome"/>
</dbReference>
<feature type="region of interest" description="Disordered" evidence="1">
    <location>
        <begin position="96"/>
        <end position="150"/>
    </location>
</feature>
<feature type="region of interest" description="Disordered" evidence="1">
    <location>
        <begin position="264"/>
        <end position="286"/>
    </location>
</feature>
<dbReference type="RefSeq" id="WP_208741281.1">
    <property type="nucleotide sequence ID" value="NZ_CP024915.1"/>
</dbReference>
<name>A0A2L0UDG1_9MICC</name>
<protein>
    <submittedName>
        <fullName evidence="3">Uncharacterized protein</fullName>
    </submittedName>
</protein>
<keyword evidence="2" id="KW-1133">Transmembrane helix</keyword>
<dbReference type="EMBL" id="CP024915">
    <property type="protein sequence ID" value="AUZ87295.1"/>
    <property type="molecule type" value="Genomic_DNA"/>
</dbReference>
<reference evidence="3 4" key="1">
    <citation type="submission" date="2017-11" db="EMBL/GenBank/DDBJ databases">
        <title>Draft genome of Arthrobacter agilis strain UMCV2, a plant growth-promoting rhizobacterium and biocontrol capacity of phytopathogenic fungi.</title>
        <authorList>
            <person name="Martinez-Camara R."/>
            <person name="Santoyo G."/>
            <person name="Moreno-Hagelsieb G."/>
            <person name="Valencia-Cantero E."/>
        </authorList>
    </citation>
    <scope>NUCLEOTIDE SEQUENCE [LARGE SCALE GENOMIC DNA]</scope>
    <source>
        <strain evidence="3 4">UMCV2</strain>
    </source>
</reference>
<evidence type="ECO:0000313" key="3">
    <source>
        <dbReference type="EMBL" id="AUZ87295.1"/>
    </source>
</evidence>